<dbReference type="GO" id="GO:0016747">
    <property type="term" value="F:acyltransferase activity, transferring groups other than amino-acyl groups"/>
    <property type="evidence" value="ECO:0007669"/>
    <property type="project" value="InterPro"/>
</dbReference>
<evidence type="ECO:0000313" key="2">
    <source>
        <dbReference type="EMBL" id="MDZ5034147.1"/>
    </source>
</evidence>
<dbReference type="EMBL" id="WNVG01000263">
    <property type="protein sequence ID" value="MDZ5034147.1"/>
    <property type="molecule type" value="Genomic_DNA"/>
</dbReference>
<gene>
    <name evidence="2" type="ORF">GNF81_15620</name>
</gene>
<feature type="domain" description="N-acetyltransferase" evidence="1">
    <location>
        <begin position="4"/>
        <end position="175"/>
    </location>
</feature>
<name>A0AAW9J3U5_CLOPF</name>
<dbReference type="SUPFAM" id="SSF55729">
    <property type="entry name" value="Acyl-CoA N-acyltransferases (Nat)"/>
    <property type="match status" value="1"/>
</dbReference>
<dbReference type="InterPro" id="IPR016181">
    <property type="entry name" value="Acyl_CoA_acyltransferase"/>
</dbReference>
<proteinExistence type="predicted"/>
<dbReference type="AlphaFoldDB" id="A0AAW9J3U5"/>
<protein>
    <submittedName>
        <fullName evidence="2">GNAT family N-acetyltransferase</fullName>
    </submittedName>
</protein>
<dbReference type="CDD" id="cd04301">
    <property type="entry name" value="NAT_SF"/>
    <property type="match status" value="1"/>
</dbReference>
<dbReference type="Gene3D" id="3.40.630.30">
    <property type="match status" value="1"/>
</dbReference>
<evidence type="ECO:0000259" key="1">
    <source>
        <dbReference type="PROSITE" id="PS51186"/>
    </source>
</evidence>
<dbReference type="Proteomes" id="UP001289066">
    <property type="component" value="Unassembled WGS sequence"/>
</dbReference>
<sequence length="175" mass="20088">MKYIKIETESINGELFAHFERHQRVTKCWRKIDGKWCIKEIAFIDNWTEEEYAELIIALKNSVATGGLVLGAFLNKDLKGFVSIEPKIFGKNKEYLDLSNIHVSEDMRGKGIGKELFQQAKIWAKEYGAQKLYISGHSAVESQAFYRAMGCVEAQEYSKEHIAKEPCDCQLECRV</sequence>
<reference evidence="2" key="1">
    <citation type="submission" date="2019-11" db="EMBL/GenBank/DDBJ databases">
        <title>Characterization of Clostridium perfringens isolates from swine manure treated agricultural soils.</title>
        <authorList>
            <person name="Wushke S.T."/>
        </authorList>
    </citation>
    <scope>NUCLEOTIDE SEQUENCE</scope>
    <source>
        <strain evidence="2">X15</strain>
    </source>
</reference>
<dbReference type="Pfam" id="PF00583">
    <property type="entry name" value="Acetyltransf_1"/>
    <property type="match status" value="1"/>
</dbReference>
<comment type="caution">
    <text evidence="2">The sequence shown here is derived from an EMBL/GenBank/DDBJ whole genome shotgun (WGS) entry which is preliminary data.</text>
</comment>
<organism evidence="2 3">
    <name type="scientific">Clostridium perfringens</name>
    <dbReference type="NCBI Taxonomy" id="1502"/>
    <lineage>
        <taxon>Bacteria</taxon>
        <taxon>Bacillati</taxon>
        <taxon>Bacillota</taxon>
        <taxon>Clostridia</taxon>
        <taxon>Eubacteriales</taxon>
        <taxon>Clostridiaceae</taxon>
        <taxon>Clostridium</taxon>
    </lineage>
</organism>
<dbReference type="PROSITE" id="PS51186">
    <property type="entry name" value="GNAT"/>
    <property type="match status" value="1"/>
</dbReference>
<dbReference type="InterPro" id="IPR000182">
    <property type="entry name" value="GNAT_dom"/>
</dbReference>
<accession>A0AAW9J3U5</accession>
<dbReference type="RefSeq" id="WP_322412660.1">
    <property type="nucleotide sequence ID" value="NZ_WNVG01000263.1"/>
</dbReference>
<evidence type="ECO:0000313" key="3">
    <source>
        <dbReference type="Proteomes" id="UP001289066"/>
    </source>
</evidence>